<proteinExistence type="predicted"/>
<gene>
    <name evidence="1" type="ORF">LC586_17470</name>
</gene>
<evidence type="ECO:0000313" key="2">
    <source>
        <dbReference type="Proteomes" id="UP001199525"/>
    </source>
</evidence>
<dbReference type="Proteomes" id="UP001199525">
    <property type="component" value="Unassembled WGS sequence"/>
</dbReference>
<dbReference type="EMBL" id="JAIVFQ010000024">
    <property type="protein sequence ID" value="MCC5600947.1"/>
    <property type="molecule type" value="Genomic_DNA"/>
</dbReference>
<evidence type="ECO:0000313" key="1">
    <source>
        <dbReference type="EMBL" id="MCC5600947.1"/>
    </source>
</evidence>
<protein>
    <submittedName>
        <fullName evidence="1">Uncharacterized protein</fullName>
    </submittedName>
</protein>
<reference evidence="1 2" key="1">
    <citation type="journal article" date="2021" name="Microorganisms">
        <title>Genome Evolution of Filamentous Cyanobacterium Nostoc Species: From Facultative Symbiosis to Free Living.</title>
        <authorList>
            <person name="Huo D."/>
            <person name="Li H."/>
            <person name="Cai F."/>
            <person name="Guo X."/>
            <person name="Qiao Z."/>
            <person name="Wang W."/>
            <person name="Yu G."/>
            <person name="Li R."/>
        </authorList>
    </citation>
    <scope>NUCLEOTIDE SEQUENCE [LARGE SCALE GENOMIC DNA]</scope>
    <source>
        <strain evidence="1 2">CHAB 5714</strain>
    </source>
</reference>
<organism evidence="1 2">
    <name type="scientific">Nostoc favosum CHAB5714</name>
    <dbReference type="NCBI Taxonomy" id="2780399"/>
    <lineage>
        <taxon>Bacteria</taxon>
        <taxon>Bacillati</taxon>
        <taxon>Cyanobacteriota</taxon>
        <taxon>Cyanophyceae</taxon>
        <taxon>Nostocales</taxon>
        <taxon>Nostocaceae</taxon>
        <taxon>Nostoc</taxon>
        <taxon>Nostoc favosum</taxon>
    </lineage>
</organism>
<sequence>MARQRKMQFNVTEEEYQIIKEYSQKKQLSMAEILRDYIKTLALPAKK</sequence>
<comment type="caution">
    <text evidence="1">The sequence shown here is derived from an EMBL/GenBank/DDBJ whole genome shotgun (WGS) entry which is preliminary data.</text>
</comment>
<dbReference type="RefSeq" id="WP_229486004.1">
    <property type="nucleotide sequence ID" value="NZ_JAIVFQ010000024.1"/>
</dbReference>
<keyword evidence="2" id="KW-1185">Reference proteome</keyword>
<name>A0ABS8IA44_9NOSO</name>
<accession>A0ABS8IA44</accession>